<accession>A0A9D4E1M5</accession>
<sequence length="51" mass="5911">MSEPPSKRRRVILSIEDKITWIKESEMFPKPTFKMLSEKYGVGKLTIGDIV</sequence>
<name>A0A9D4E1M5_DREPO</name>
<evidence type="ECO:0008006" key="3">
    <source>
        <dbReference type="Google" id="ProtNLM"/>
    </source>
</evidence>
<evidence type="ECO:0000313" key="2">
    <source>
        <dbReference type="Proteomes" id="UP000828390"/>
    </source>
</evidence>
<reference evidence="1" key="1">
    <citation type="journal article" date="2019" name="bioRxiv">
        <title>The Genome of the Zebra Mussel, Dreissena polymorpha: A Resource for Invasive Species Research.</title>
        <authorList>
            <person name="McCartney M.A."/>
            <person name="Auch B."/>
            <person name="Kono T."/>
            <person name="Mallez S."/>
            <person name="Zhang Y."/>
            <person name="Obille A."/>
            <person name="Becker A."/>
            <person name="Abrahante J.E."/>
            <person name="Garbe J."/>
            <person name="Badalamenti J.P."/>
            <person name="Herman A."/>
            <person name="Mangelson H."/>
            <person name="Liachko I."/>
            <person name="Sullivan S."/>
            <person name="Sone E.D."/>
            <person name="Koren S."/>
            <person name="Silverstein K.A.T."/>
            <person name="Beckman K.B."/>
            <person name="Gohl D.M."/>
        </authorList>
    </citation>
    <scope>NUCLEOTIDE SEQUENCE</scope>
    <source>
        <strain evidence="1">Duluth1</strain>
        <tissue evidence="1">Whole animal</tissue>
    </source>
</reference>
<evidence type="ECO:0000313" key="1">
    <source>
        <dbReference type="EMBL" id="KAH3770117.1"/>
    </source>
</evidence>
<comment type="caution">
    <text evidence="1">The sequence shown here is derived from an EMBL/GenBank/DDBJ whole genome shotgun (WGS) entry which is preliminary data.</text>
</comment>
<protein>
    <recommendedName>
        <fullName evidence="3">HTH psq-type domain-containing protein</fullName>
    </recommendedName>
</protein>
<dbReference type="Proteomes" id="UP000828390">
    <property type="component" value="Unassembled WGS sequence"/>
</dbReference>
<proteinExistence type="predicted"/>
<organism evidence="1 2">
    <name type="scientific">Dreissena polymorpha</name>
    <name type="common">Zebra mussel</name>
    <name type="synonym">Mytilus polymorpha</name>
    <dbReference type="NCBI Taxonomy" id="45954"/>
    <lineage>
        <taxon>Eukaryota</taxon>
        <taxon>Metazoa</taxon>
        <taxon>Spiralia</taxon>
        <taxon>Lophotrochozoa</taxon>
        <taxon>Mollusca</taxon>
        <taxon>Bivalvia</taxon>
        <taxon>Autobranchia</taxon>
        <taxon>Heteroconchia</taxon>
        <taxon>Euheterodonta</taxon>
        <taxon>Imparidentia</taxon>
        <taxon>Neoheterodontei</taxon>
        <taxon>Myida</taxon>
        <taxon>Dreissenoidea</taxon>
        <taxon>Dreissenidae</taxon>
        <taxon>Dreissena</taxon>
    </lineage>
</organism>
<keyword evidence="2" id="KW-1185">Reference proteome</keyword>
<gene>
    <name evidence="1" type="ORF">DPMN_171398</name>
</gene>
<dbReference type="AlphaFoldDB" id="A0A9D4E1M5"/>
<dbReference type="EMBL" id="JAIWYP010000009">
    <property type="protein sequence ID" value="KAH3770117.1"/>
    <property type="molecule type" value="Genomic_DNA"/>
</dbReference>
<reference evidence="1" key="2">
    <citation type="submission" date="2020-11" db="EMBL/GenBank/DDBJ databases">
        <authorList>
            <person name="McCartney M.A."/>
            <person name="Auch B."/>
            <person name="Kono T."/>
            <person name="Mallez S."/>
            <person name="Becker A."/>
            <person name="Gohl D.M."/>
            <person name="Silverstein K.A.T."/>
            <person name="Koren S."/>
            <person name="Bechman K.B."/>
            <person name="Herman A."/>
            <person name="Abrahante J.E."/>
            <person name="Garbe J."/>
        </authorList>
    </citation>
    <scope>NUCLEOTIDE SEQUENCE</scope>
    <source>
        <strain evidence="1">Duluth1</strain>
        <tissue evidence="1">Whole animal</tissue>
    </source>
</reference>